<dbReference type="InterPro" id="IPR004087">
    <property type="entry name" value="KH_dom"/>
</dbReference>
<dbReference type="AlphaFoldDB" id="A0A9N8WMJ9"/>
<dbReference type="InterPro" id="IPR009019">
    <property type="entry name" value="KH_sf_prok-type"/>
</dbReference>
<dbReference type="InterPro" id="IPR036419">
    <property type="entry name" value="Ribosomal_S3_C_sf"/>
</dbReference>
<protein>
    <recommendedName>
        <fullName evidence="7">30S ribosomal protein S3, chloroplastic</fullName>
    </recommendedName>
    <alternativeName>
        <fullName evidence="6">40S ribosomal protein S3</fullName>
    </alternativeName>
</protein>
<feature type="region of interest" description="Disordered" evidence="10">
    <location>
        <begin position="214"/>
        <end position="249"/>
    </location>
</feature>
<keyword evidence="13" id="KW-1185">Reference proteome</keyword>
<organism evidence="12 13">
    <name type="scientific">Diversispora eburnea</name>
    <dbReference type="NCBI Taxonomy" id="1213867"/>
    <lineage>
        <taxon>Eukaryota</taxon>
        <taxon>Fungi</taxon>
        <taxon>Fungi incertae sedis</taxon>
        <taxon>Mucoromycota</taxon>
        <taxon>Glomeromycotina</taxon>
        <taxon>Glomeromycetes</taxon>
        <taxon>Diversisporales</taxon>
        <taxon>Diversisporaceae</taxon>
        <taxon>Diversispora</taxon>
    </lineage>
</organism>
<dbReference type="InterPro" id="IPR005703">
    <property type="entry name" value="Ribosomal_uS3_euk/arc"/>
</dbReference>
<feature type="compositionally biased region" description="Pro residues" evidence="10">
    <location>
        <begin position="624"/>
        <end position="645"/>
    </location>
</feature>
<dbReference type="InterPro" id="IPR018280">
    <property type="entry name" value="Ribosomal_uS3_CS"/>
</dbReference>
<evidence type="ECO:0000256" key="5">
    <source>
        <dbReference type="ARBA" id="ARBA00023274"/>
    </source>
</evidence>
<dbReference type="GO" id="GO:0006412">
    <property type="term" value="P:translation"/>
    <property type="evidence" value="ECO:0007669"/>
    <property type="project" value="InterPro"/>
</dbReference>
<dbReference type="PROSITE" id="PS50823">
    <property type="entry name" value="KH_TYPE_2"/>
    <property type="match status" value="1"/>
</dbReference>
<keyword evidence="2" id="KW-0699">rRNA-binding</keyword>
<comment type="caution">
    <text evidence="12">The sequence shown here is derived from an EMBL/GenBank/DDBJ whole genome shotgun (WGS) entry which is preliminary data.</text>
</comment>
<evidence type="ECO:0000256" key="10">
    <source>
        <dbReference type="SAM" id="MobiDB-lite"/>
    </source>
</evidence>
<evidence type="ECO:0000256" key="4">
    <source>
        <dbReference type="ARBA" id="ARBA00022980"/>
    </source>
</evidence>
<comment type="similarity">
    <text evidence="1 9">Belongs to the universal ribosomal protein uS3 family.</text>
</comment>
<evidence type="ECO:0000313" key="12">
    <source>
        <dbReference type="EMBL" id="CAG8489647.1"/>
    </source>
</evidence>
<dbReference type="Proteomes" id="UP000789706">
    <property type="component" value="Unassembled WGS sequence"/>
</dbReference>
<dbReference type="OrthoDB" id="10248446at2759"/>
<evidence type="ECO:0000256" key="6">
    <source>
        <dbReference type="ARBA" id="ARBA00035408"/>
    </source>
</evidence>
<feature type="compositionally biased region" description="Low complexity" evidence="10">
    <location>
        <begin position="483"/>
        <end position="495"/>
    </location>
</feature>
<reference evidence="12" key="1">
    <citation type="submission" date="2021-06" db="EMBL/GenBank/DDBJ databases">
        <authorList>
            <person name="Kallberg Y."/>
            <person name="Tangrot J."/>
            <person name="Rosling A."/>
        </authorList>
    </citation>
    <scope>NUCLEOTIDE SEQUENCE</scope>
    <source>
        <strain evidence="12">AZ414A</strain>
    </source>
</reference>
<feature type="compositionally biased region" description="Polar residues" evidence="10">
    <location>
        <begin position="496"/>
        <end position="509"/>
    </location>
</feature>
<dbReference type="InterPro" id="IPR004044">
    <property type="entry name" value="KH_dom_type_2"/>
</dbReference>
<keyword evidence="5 9" id="KW-0687">Ribonucleoprotein</keyword>
<feature type="compositionally biased region" description="Basic and acidic residues" evidence="10">
    <location>
        <begin position="214"/>
        <end position="223"/>
    </location>
</feature>
<dbReference type="NCBIfam" id="TIGR01008">
    <property type="entry name" value="uS3_euk_arch"/>
    <property type="match status" value="1"/>
</dbReference>
<dbReference type="SUPFAM" id="SSF54821">
    <property type="entry name" value="Ribosomal protein S3 C-terminal domain"/>
    <property type="match status" value="1"/>
</dbReference>
<dbReference type="FunFam" id="3.30.1140.32:FF:000004">
    <property type="entry name" value="40S ribosomal protein S3"/>
    <property type="match status" value="1"/>
</dbReference>
<evidence type="ECO:0000256" key="3">
    <source>
        <dbReference type="ARBA" id="ARBA00022884"/>
    </source>
</evidence>
<dbReference type="InterPro" id="IPR015946">
    <property type="entry name" value="KH_dom-like_a/b"/>
</dbReference>
<feature type="compositionally biased region" description="Low complexity" evidence="10">
    <location>
        <begin position="514"/>
        <end position="608"/>
    </location>
</feature>
<dbReference type="Pfam" id="PF00189">
    <property type="entry name" value="Ribosomal_S3_C"/>
    <property type="match status" value="1"/>
</dbReference>
<feature type="compositionally biased region" description="Low complexity" evidence="10">
    <location>
        <begin position="646"/>
        <end position="678"/>
    </location>
</feature>
<evidence type="ECO:0000256" key="7">
    <source>
        <dbReference type="ARBA" id="ARBA00035473"/>
    </source>
</evidence>
<feature type="region of interest" description="Disordered" evidence="10">
    <location>
        <begin position="483"/>
        <end position="679"/>
    </location>
</feature>
<evidence type="ECO:0000259" key="11">
    <source>
        <dbReference type="PROSITE" id="PS50823"/>
    </source>
</evidence>
<dbReference type="GO" id="GO:0022627">
    <property type="term" value="C:cytosolic small ribosomal subunit"/>
    <property type="evidence" value="ECO:0007669"/>
    <property type="project" value="TreeGrafter"/>
</dbReference>
<dbReference type="Gene3D" id="3.30.1140.32">
    <property type="entry name" value="Ribosomal protein S3, C-terminal domain"/>
    <property type="match status" value="1"/>
</dbReference>
<keyword evidence="4 9" id="KW-0689">Ribosomal protein</keyword>
<dbReference type="SUPFAM" id="SSF54814">
    <property type="entry name" value="Prokaryotic type KH domain (KH-domain type II)"/>
    <property type="match status" value="1"/>
</dbReference>
<evidence type="ECO:0000256" key="2">
    <source>
        <dbReference type="ARBA" id="ARBA00022730"/>
    </source>
</evidence>
<dbReference type="Gene3D" id="3.30.300.20">
    <property type="match status" value="1"/>
</dbReference>
<dbReference type="SMART" id="SM00322">
    <property type="entry name" value="KH"/>
    <property type="match status" value="1"/>
</dbReference>
<dbReference type="EMBL" id="CAJVPK010000290">
    <property type="protein sequence ID" value="CAG8489647.1"/>
    <property type="molecule type" value="Genomic_DNA"/>
</dbReference>
<dbReference type="PROSITE" id="PS00548">
    <property type="entry name" value="RIBOSOMAL_S3"/>
    <property type="match status" value="1"/>
</dbReference>
<feature type="domain" description="KH type-2" evidence="11">
    <location>
        <begin position="21"/>
        <end position="92"/>
    </location>
</feature>
<dbReference type="GO" id="GO:0019843">
    <property type="term" value="F:rRNA binding"/>
    <property type="evidence" value="ECO:0007669"/>
    <property type="project" value="UniProtKB-KW"/>
</dbReference>
<keyword evidence="3 8" id="KW-0694">RNA-binding</keyword>
<evidence type="ECO:0000256" key="9">
    <source>
        <dbReference type="RuleBase" id="RU003624"/>
    </source>
</evidence>
<dbReference type="PANTHER" id="PTHR11760">
    <property type="entry name" value="30S/40S RIBOSOMAL PROTEIN S3"/>
    <property type="match status" value="1"/>
</dbReference>
<evidence type="ECO:0000256" key="1">
    <source>
        <dbReference type="ARBA" id="ARBA00010761"/>
    </source>
</evidence>
<gene>
    <name evidence="12" type="ORF">DEBURN_LOCUS4103</name>
</gene>
<dbReference type="NCBIfam" id="NF003219">
    <property type="entry name" value="PRK04191.1"/>
    <property type="match status" value="1"/>
</dbReference>
<evidence type="ECO:0000313" key="13">
    <source>
        <dbReference type="Proteomes" id="UP000789706"/>
    </source>
</evidence>
<dbReference type="InterPro" id="IPR001351">
    <property type="entry name" value="Ribosomal_uS3_C"/>
</dbReference>
<name>A0A9N8WMJ9_9GLOM</name>
<dbReference type="PANTHER" id="PTHR11760:SF32">
    <property type="entry name" value="SMALL RIBOSOMAL SUBUNIT PROTEIN US3"/>
    <property type="match status" value="1"/>
</dbReference>
<accession>A0A9N8WMJ9</accession>
<dbReference type="GO" id="GO:0005634">
    <property type="term" value="C:nucleus"/>
    <property type="evidence" value="ECO:0007669"/>
    <property type="project" value="TreeGrafter"/>
</dbReference>
<dbReference type="GO" id="GO:0003735">
    <property type="term" value="F:structural constituent of ribosome"/>
    <property type="evidence" value="ECO:0007669"/>
    <property type="project" value="InterPro"/>
</dbReference>
<dbReference type="InterPro" id="IPR057258">
    <property type="entry name" value="Ribosomal_uS3"/>
</dbReference>
<evidence type="ECO:0000256" key="8">
    <source>
        <dbReference type="PROSITE-ProRule" id="PRU00118"/>
    </source>
</evidence>
<proteinExistence type="inferred from homology"/>
<dbReference type="CDD" id="cd02413">
    <property type="entry name" value="KH-II_40S_S3"/>
    <property type="match status" value="1"/>
</dbReference>
<sequence length="796" mass="88516">MVGLGKIVNKFVADGVFFAELNEFFTRELAEEGYSGVEVRVTPARTEIIIRATHTQDVLGEKGRRIRELTALIQKRFKFPENTVELYAEKVQNRGLCAIAQCESLRYKLLAGLAVRRACYGVLRFIMESGAKGCEVVVSGKLRAARAKSMKFVDGFMIHSGQPIRDYVDTAVRHVMLRQGVLGIKEWDPSGKVGPKNPLPDLVTIMEPKEETTITHPTSEDFQRPPVDIPTSPVQDFNAPPPSSGPPEEYEIEKRVLGKMNNDFTSAYFQSNGTNAYTTVDPQQISTGYDGQQNISTYSWAIPEQQTTSSNILTSTSMNPNNLSSPAKNAYPTPSMETNANNNFIQIQNTPVVGSNIRNSKSKLGVESTMKNVTNNTSHINININGNNRSPEYVCIDYNTSDWLYEPELLQYKTRLQGNLSYLATVADEYTGNPRNEIKPKVIPDLNPLPPPRGSYGKNLNNLIQKAAQAFSNHKKFHHRPVNTTLPLNATNNNASFSNQTLDTSSSPRQYKVGSSMGSMMSSSQYQQQMYQKQQSSSLQPPSQPPSTQMPQQMSQQMPQQIMPQQMPQQIPQQMSQQISQQIPQQIPQQSQQIHQQMRQQQLSQQPSQQPPQQPPQQQQQQPPQQPPQPPQQPPQQPQQQPPQQQPQQPQNPHSQQQNIHSQQHQQPSSQQIHPQQSAATNRYQNSMLPSVTMASYQQHPSSLQQNMVANNIPEYSMNPMNSMITAANQEHSYHQVLPPLVGLGGMPISGMLPSIIGLNDQYGFIGGGNNGISGGAAGFGNALGLSGMINNDNNM</sequence>
<dbReference type="Pfam" id="PF07650">
    <property type="entry name" value="KH_2"/>
    <property type="match status" value="1"/>
</dbReference>
<dbReference type="FunFam" id="3.30.300.20:FF:000006">
    <property type="entry name" value="40S ribosomal protein S3"/>
    <property type="match status" value="1"/>
</dbReference>